<feature type="domain" description="Peptidase M16 C-terminal" evidence="2">
    <location>
        <begin position="190"/>
        <end position="365"/>
    </location>
</feature>
<dbReference type="PANTHER" id="PTHR11851">
    <property type="entry name" value="METALLOPROTEASE"/>
    <property type="match status" value="1"/>
</dbReference>
<evidence type="ECO:0000313" key="4">
    <source>
        <dbReference type="Proteomes" id="UP000006461"/>
    </source>
</evidence>
<dbReference type="STRING" id="477641.MODMU_4635"/>
<dbReference type="InterPro" id="IPR011249">
    <property type="entry name" value="Metalloenz_LuxS/M16"/>
</dbReference>
<accession>I4F304</accession>
<dbReference type="EMBL" id="FO203431">
    <property type="protein sequence ID" value="CCH90017.1"/>
    <property type="molecule type" value="Genomic_DNA"/>
</dbReference>
<dbReference type="AlphaFoldDB" id="I4F304"/>
<protein>
    <submittedName>
        <fullName evidence="3">Predicted Zn-dependent peptidase</fullName>
    </submittedName>
</protein>
<dbReference type="PATRIC" id="fig|477641.3.peg.4344"/>
<dbReference type="Gene3D" id="3.30.830.10">
    <property type="entry name" value="Metalloenzyme, LuxS/M16 peptidase-like"/>
    <property type="match status" value="2"/>
</dbReference>
<dbReference type="PANTHER" id="PTHR11851:SF224">
    <property type="entry name" value="PROCESSING PROTEASE"/>
    <property type="match status" value="1"/>
</dbReference>
<evidence type="ECO:0000259" key="1">
    <source>
        <dbReference type="Pfam" id="PF00675"/>
    </source>
</evidence>
<dbReference type="GO" id="GO:0046872">
    <property type="term" value="F:metal ion binding"/>
    <property type="evidence" value="ECO:0007669"/>
    <property type="project" value="InterPro"/>
</dbReference>
<dbReference type="InterPro" id="IPR011765">
    <property type="entry name" value="Pept_M16_N"/>
</dbReference>
<keyword evidence="4" id="KW-1185">Reference proteome</keyword>
<name>I4F304_MODI5</name>
<reference evidence="3 4" key="1">
    <citation type="journal article" date="2012" name="J. Bacteriol.">
        <title>Genome Sequence of Radiation-Resistant Modestobacter marinus Strain BC501, a Representative Actinobacterium That Thrives on Calcareous Stone Surfaces.</title>
        <authorList>
            <person name="Normand P."/>
            <person name="Gury J."/>
            <person name="Pujic P."/>
            <person name="Chouaia B."/>
            <person name="Crotti E."/>
            <person name="Brusetti L."/>
            <person name="Daffonchio D."/>
            <person name="Vacherie B."/>
            <person name="Barbe V."/>
            <person name="Medigue C."/>
            <person name="Calteau A."/>
            <person name="Ghodhbane-Gtari F."/>
            <person name="Essoussi I."/>
            <person name="Nouioui I."/>
            <person name="Abbassi-Ghozzi I."/>
            <person name="Gtari M."/>
        </authorList>
    </citation>
    <scope>NUCLEOTIDE SEQUENCE [LARGE SCALE GENOMIC DNA]</scope>
    <source>
        <strain evidence="4">BC 501</strain>
    </source>
</reference>
<evidence type="ECO:0000259" key="2">
    <source>
        <dbReference type="Pfam" id="PF05193"/>
    </source>
</evidence>
<dbReference type="InterPro" id="IPR007863">
    <property type="entry name" value="Peptidase_M16_C"/>
</dbReference>
<dbReference type="SUPFAM" id="SSF63411">
    <property type="entry name" value="LuxS/MPP-like metallohydrolase"/>
    <property type="match status" value="2"/>
</dbReference>
<dbReference type="OMA" id="SRLMRYE"/>
<dbReference type="OrthoDB" id="9811314at2"/>
<proteinExistence type="predicted"/>
<dbReference type="Proteomes" id="UP000006461">
    <property type="component" value="Chromosome"/>
</dbReference>
<gene>
    <name evidence="3" type="ordered locus">MODMU_4635</name>
</gene>
<dbReference type="InterPro" id="IPR050361">
    <property type="entry name" value="MPP/UQCRC_Complex"/>
</dbReference>
<dbReference type="KEGG" id="mmar:MODMU_4635"/>
<feature type="domain" description="Peptidase M16 N-terminal" evidence="1">
    <location>
        <begin position="77"/>
        <end position="184"/>
    </location>
</feature>
<dbReference type="eggNOG" id="COG0612">
    <property type="taxonomic scope" value="Bacteria"/>
</dbReference>
<organism evidence="3 4">
    <name type="scientific">Modestobacter italicus (strain DSM 44449 / CECT 9708 / BC 501)</name>
    <dbReference type="NCBI Taxonomy" id="2732864"/>
    <lineage>
        <taxon>Bacteria</taxon>
        <taxon>Bacillati</taxon>
        <taxon>Actinomycetota</taxon>
        <taxon>Actinomycetes</taxon>
        <taxon>Geodermatophilales</taxon>
        <taxon>Geodermatophilaceae</taxon>
        <taxon>Modestobacter</taxon>
    </lineage>
</organism>
<sequence>MSAPVLDLSLIPPLGEPRPAPVPDVHESTLPSGLRLVVVPRPGVPLVELRLRVPFAASAPRQAAAHAARTSVLSGAVLLGTAQHDQLQIAQLLQAHGGELSVSADADRLLFSTTMLPDGLGAVLGVLAELLAAPTYPAGPVDAERSRVVERVHIARSQPGVIARSALAARRYGAHPYAQQLPAPEAVAAVTPAALRKLHRERVLPAGSTLVLVGDVDPATARDVVGTALAGWTAEGKAVAAGPVPAVVEQPLQLVHRPGAVQSNLRLGGPAPGRTDPQLPALRLASMVFGGYFSSRLVENIRERRGYTYSPRSGVEHMMAGSSFTVDADVATAVTGPALLETWYELGRMALTPVTEAELDSARRYLLGTLALGTATHAGLASTLSALLGAGLSADWLADHQRALATVGIDEVTEASRRWLAPAGLTAVVVGDADQAADQLRALGPVEVTTPAVEPGA</sequence>
<dbReference type="HOGENOM" id="CLU_009902_6_1_11"/>
<evidence type="ECO:0000313" key="3">
    <source>
        <dbReference type="EMBL" id="CCH90017.1"/>
    </source>
</evidence>
<dbReference type="Pfam" id="PF05193">
    <property type="entry name" value="Peptidase_M16_C"/>
    <property type="match status" value="1"/>
</dbReference>
<dbReference type="Pfam" id="PF00675">
    <property type="entry name" value="Peptidase_M16"/>
    <property type="match status" value="1"/>
</dbReference>